<dbReference type="Gene3D" id="3.90.550.10">
    <property type="entry name" value="Spore Coat Polysaccharide Biosynthesis Protein SpsA, Chain A"/>
    <property type="match status" value="1"/>
</dbReference>
<dbReference type="SUPFAM" id="SSF53448">
    <property type="entry name" value="Nucleotide-diphospho-sugar transferases"/>
    <property type="match status" value="1"/>
</dbReference>
<dbReference type="InterPro" id="IPR001173">
    <property type="entry name" value="Glyco_trans_2-like"/>
</dbReference>
<evidence type="ECO:0000313" key="3">
    <source>
        <dbReference type="Proteomes" id="UP000219514"/>
    </source>
</evidence>
<gene>
    <name evidence="2" type="ORF">SAMN06893097_11215</name>
</gene>
<dbReference type="EMBL" id="OBDO01000012">
    <property type="protein sequence ID" value="SNX98720.1"/>
    <property type="molecule type" value="Genomic_DNA"/>
</dbReference>
<dbReference type="Proteomes" id="UP000219514">
    <property type="component" value="Unassembled WGS sequence"/>
</dbReference>
<dbReference type="GO" id="GO:0016758">
    <property type="term" value="F:hexosyltransferase activity"/>
    <property type="evidence" value="ECO:0007669"/>
    <property type="project" value="UniProtKB-ARBA"/>
</dbReference>
<protein>
    <submittedName>
        <fullName evidence="2">Glycosyltransferase involved in cell wall bisynthesis</fullName>
    </submittedName>
</protein>
<dbReference type="InterPro" id="IPR029044">
    <property type="entry name" value="Nucleotide-diphossugar_trans"/>
</dbReference>
<dbReference type="PANTHER" id="PTHR22916">
    <property type="entry name" value="GLYCOSYLTRANSFERASE"/>
    <property type="match status" value="1"/>
</dbReference>
<evidence type="ECO:0000259" key="1">
    <source>
        <dbReference type="Pfam" id="PF00535"/>
    </source>
</evidence>
<reference evidence="2 3" key="1">
    <citation type="submission" date="2017-09" db="EMBL/GenBank/DDBJ databases">
        <authorList>
            <person name="Ehlers B."/>
            <person name="Leendertz F.H."/>
        </authorList>
    </citation>
    <scope>NUCLEOTIDE SEQUENCE [LARGE SCALE GENOMIC DNA]</scope>
    <source>
        <strain evidence="2 3">DSM 46844</strain>
    </source>
</reference>
<accession>A0A285EI75</accession>
<dbReference type="AlphaFoldDB" id="A0A285EI75"/>
<keyword evidence="3" id="KW-1185">Reference proteome</keyword>
<organism evidence="2 3">
    <name type="scientific">Geodermatophilus sabuli</name>
    <dbReference type="NCBI Taxonomy" id="1564158"/>
    <lineage>
        <taxon>Bacteria</taxon>
        <taxon>Bacillati</taxon>
        <taxon>Actinomycetota</taxon>
        <taxon>Actinomycetes</taxon>
        <taxon>Geodermatophilales</taxon>
        <taxon>Geodermatophilaceae</taxon>
        <taxon>Geodermatophilus</taxon>
    </lineage>
</organism>
<dbReference type="CDD" id="cd00761">
    <property type="entry name" value="Glyco_tranf_GTA_type"/>
    <property type="match status" value="1"/>
</dbReference>
<name>A0A285EI75_9ACTN</name>
<dbReference type="RefSeq" id="WP_097208642.1">
    <property type="nucleotide sequence ID" value="NZ_JACHXB010000008.1"/>
</dbReference>
<keyword evidence="2" id="KW-0808">Transferase</keyword>
<dbReference type="PANTHER" id="PTHR22916:SF3">
    <property type="entry name" value="UDP-GLCNAC:BETAGAL BETA-1,3-N-ACETYLGLUCOSAMINYLTRANSFERASE-LIKE PROTEIN 1"/>
    <property type="match status" value="1"/>
</dbReference>
<feature type="domain" description="Glycosyltransferase 2-like" evidence="1">
    <location>
        <begin position="13"/>
        <end position="138"/>
    </location>
</feature>
<sequence>MEIPDEVTHPLVTVAIPTYRRPKMLRGAIESALAQTYTNTEILVSDSEGSDEVAALVECYGDRRLRYRRNERETNGLENALAMYRHARGELVATLHDDDEWEPRFLEVMVEPLRADPSIVLTFADHWVMDAGGAVLPEWTESNTRERGRAGLPEGRYEPFTRLALVHRAVFFVAATVFRNGLIDWDEVPPEVAPPYEVWMTYLACRDGGAAYYVPQRLMRYRLHDETATRSSRLERAHVYTYDRILADPRVSDLREELLRSSAPFRASLGLSLLADGSADEARRHLLRALTHGARLSASVGLALSLLPPRARASSIDRLRAARARRRSLKSSSSRGAA</sequence>
<proteinExistence type="predicted"/>
<evidence type="ECO:0000313" key="2">
    <source>
        <dbReference type="EMBL" id="SNX98720.1"/>
    </source>
</evidence>
<dbReference type="OrthoDB" id="9798249at2"/>
<dbReference type="Pfam" id="PF00535">
    <property type="entry name" value="Glycos_transf_2"/>
    <property type="match status" value="1"/>
</dbReference>